<keyword evidence="9" id="KW-1278">Translocase</keyword>
<dbReference type="PANTHER" id="PTHR11058:SF9">
    <property type="entry name" value="NADH-UBIQUINONE OXIDOREDUCTASE CHAIN 3"/>
    <property type="match status" value="1"/>
</dbReference>
<keyword evidence="9" id="KW-0249">Electron transport</keyword>
<reference evidence="10" key="1">
    <citation type="journal article" date="2015" name="Mol. Phylogenet. Evol.">
        <title>Elucidating the phylogenetic position of Gnathostomulida and first mitochondrial genomes of Gnathostomulida, Gastrotricha and Polycladida (Platyhelminthes).</title>
        <authorList>
            <person name="Golombek A."/>
            <person name="Tobergte S."/>
            <person name="Struck T.H."/>
        </authorList>
    </citation>
    <scope>NUCLEOTIDE SEQUENCE</scope>
</reference>
<geneLocation type="mitochondrion" evidence="10"/>
<keyword evidence="9" id="KW-0520">NAD</keyword>
<feature type="transmembrane region" description="Helical" evidence="9">
    <location>
        <begin position="6"/>
        <end position="25"/>
    </location>
</feature>
<evidence type="ECO:0000313" key="10">
    <source>
        <dbReference type="EMBL" id="AKD00063.1"/>
    </source>
</evidence>
<dbReference type="GO" id="GO:0008137">
    <property type="term" value="F:NADH dehydrogenase (ubiquinone) activity"/>
    <property type="evidence" value="ECO:0007669"/>
    <property type="project" value="UniProtKB-UniRule"/>
</dbReference>
<comment type="function">
    <text evidence="9">Core subunit of the mitochondrial membrane respiratory chain NADH dehydrogenase (Complex I) which catalyzes electron transfer from NADH through the respiratory chain, using ubiquinone as an electron acceptor. Essential for the catalytic activity of complex I.</text>
</comment>
<dbReference type="PANTHER" id="PTHR11058">
    <property type="entry name" value="NADH-UBIQUINONE OXIDOREDUCTASE CHAIN 3"/>
    <property type="match status" value="1"/>
</dbReference>
<accession>A0A0F6PZT1</accession>
<evidence type="ECO:0000256" key="7">
    <source>
        <dbReference type="ARBA" id="ARBA00023136"/>
    </source>
</evidence>
<dbReference type="Gene3D" id="1.20.58.1610">
    <property type="entry name" value="NADH:ubiquinone/plastoquinone oxidoreductase, chain 3"/>
    <property type="match status" value="1"/>
</dbReference>
<comment type="catalytic activity">
    <reaction evidence="8 9">
        <text>a ubiquinone + NADH + 5 H(+)(in) = a ubiquinol + NAD(+) + 4 H(+)(out)</text>
        <dbReference type="Rhea" id="RHEA:29091"/>
        <dbReference type="Rhea" id="RHEA-COMP:9565"/>
        <dbReference type="Rhea" id="RHEA-COMP:9566"/>
        <dbReference type="ChEBI" id="CHEBI:15378"/>
        <dbReference type="ChEBI" id="CHEBI:16389"/>
        <dbReference type="ChEBI" id="CHEBI:17976"/>
        <dbReference type="ChEBI" id="CHEBI:57540"/>
        <dbReference type="ChEBI" id="CHEBI:57945"/>
        <dbReference type="EC" id="7.1.1.2"/>
    </reaction>
</comment>
<evidence type="ECO:0000256" key="9">
    <source>
        <dbReference type="RuleBase" id="RU003640"/>
    </source>
</evidence>
<keyword evidence="9" id="KW-0830">Ubiquinone</keyword>
<keyword evidence="6 9" id="KW-1133">Transmembrane helix</keyword>
<comment type="similarity">
    <text evidence="2 9">Belongs to the complex I subunit 3 family.</text>
</comment>
<evidence type="ECO:0000256" key="1">
    <source>
        <dbReference type="ARBA" id="ARBA00004370"/>
    </source>
</evidence>
<evidence type="ECO:0000256" key="6">
    <source>
        <dbReference type="ARBA" id="ARBA00022989"/>
    </source>
</evidence>
<dbReference type="GO" id="GO:0031966">
    <property type="term" value="C:mitochondrial membrane"/>
    <property type="evidence" value="ECO:0007669"/>
    <property type="project" value="UniProtKB-SubCell"/>
</dbReference>
<evidence type="ECO:0000256" key="8">
    <source>
        <dbReference type="ARBA" id="ARBA00049551"/>
    </source>
</evidence>
<feature type="transmembrane region" description="Helical" evidence="9">
    <location>
        <begin position="91"/>
        <end position="109"/>
    </location>
</feature>
<dbReference type="GO" id="GO:0030964">
    <property type="term" value="C:NADH dehydrogenase complex"/>
    <property type="evidence" value="ECO:0007669"/>
    <property type="project" value="TreeGrafter"/>
</dbReference>
<evidence type="ECO:0000256" key="4">
    <source>
        <dbReference type="ARBA" id="ARBA00022448"/>
    </source>
</evidence>
<evidence type="ECO:0000256" key="5">
    <source>
        <dbReference type="ARBA" id="ARBA00022692"/>
    </source>
</evidence>
<dbReference type="InterPro" id="IPR038430">
    <property type="entry name" value="NDAH_ubi_oxred_su3_sf"/>
</dbReference>
<keyword evidence="7 9" id="KW-0472">Membrane</keyword>
<dbReference type="EC" id="7.1.1.2" evidence="9"/>
<proteinExistence type="inferred from homology"/>
<feature type="transmembrane region" description="Helical" evidence="9">
    <location>
        <begin position="57"/>
        <end position="79"/>
    </location>
</feature>
<evidence type="ECO:0000256" key="3">
    <source>
        <dbReference type="ARBA" id="ARBA00021007"/>
    </source>
</evidence>
<gene>
    <name evidence="10" type="primary">nad3</name>
</gene>
<keyword evidence="9" id="KW-0679">Respiratory chain</keyword>
<keyword evidence="4 9" id="KW-0813">Transport</keyword>
<sequence length="118" mass="13790">MGNIIFSSILIISGLSALVILWTFWTSRKNFLNSREKSSPFECGFDPKDKARVPFSLRFFLIIIIFLIFDVEISVLLGLPYQLDYDNFKGRLGVLLFLWVLLLGTLEEWRRGILDWKK</sequence>
<dbReference type="Pfam" id="PF00507">
    <property type="entry name" value="Oxidored_q4"/>
    <property type="match status" value="1"/>
</dbReference>
<keyword evidence="5 9" id="KW-0812">Transmembrane</keyword>
<dbReference type="InterPro" id="IPR000440">
    <property type="entry name" value="NADH_UbQ/plastoQ_OxRdtase_su3"/>
</dbReference>
<comment type="subcellular location">
    <subcellularLocation>
        <location evidence="1">Membrane</location>
    </subcellularLocation>
    <subcellularLocation>
        <location evidence="9">Mitochondrion membrane</location>
        <topology evidence="9">Multi-pass membrane protein</topology>
    </subcellularLocation>
</comment>
<protein>
    <recommendedName>
        <fullName evidence="3 9">NADH-ubiquinone oxidoreductase chain 3</fullName>
        <ecNumber evidence="9">7.1.1.2</ecNumber>
    </recommendedName>
</protein>
<dbReference type="AlphaFoldDB" id="A0A0F6PZT1"/>
<name>A0A0F6PZT1_9PLAT</name>
<dbReference type="EMBL" id="KP965863">
    <property type="protein sequence ID" value="AKD00063.1"/>
    <property type="molecule type" value="Genomic_DNA"/>
</dbReference>
<organism evidence="10">
    <name type="scientific">Stylochoplana maculata</name>
    <dbReference type="NCBI Taxonomy" id="1495083"/>
    <lineage>
        <taxon>Eukaryota</taxon>
        <taxon>Metazoa</taxon>
        <taxon>Spiralia</taxon>
        <taxon>Lophotrochozoa</taxon>
        <taxon>Platyhelminthes</taxon>
        <taxon>Rhabditophora</taxon>
        <taxon>Polycladida</taxon>
        <taxon>Acotylea</taxon>
        <taxon>Leptoplanoidea</taxon>
        <taxon>Leptoplanidae</taxon>
        <taxon>Stylochoplana</taxon>
    </lineage>
</organism>
<evidence type="ECO:0000256" key="2">
    <source>
        <dbReference type="ARBA" id="ARBA00008472"/>
    </source>
</evidence>
<keyword evidence="9 10" id="KW-0496">Mitochondrion</keyword>